<evidence type="ECO:0000313" key="2">
    <source>
        <dbReference type="Proteomes" id="UP000009168"/>
    </source>
</evidence>
<dbReference type="AlphaFoldDB" id="W7X7S0"/>
<sequence length="66" mass="7748">MIDADYAVKRLKIIKGDSIRKLEGQNVRYYFDYQQIGRSQEKIQRIMNEIKLKVEAKDSRSGAKVN</sequence>
<dbReference type="InParanoid" id="W7X7S0"/>
<name>W7X7S0_TETTS</name>
<dbReference type="RefSeq" id="XP_012652089.1">
    <property type="nucleotide sequence ID" value="XM_012796635.1"/>
</dbReference>
<dbReference type="EMBL" id="GG662767">
    <property type="protein sequence ID" value="EWS75415.1"/>
    <property type="molecule type" value="Genomic_DNA"/>
</dbReference>
<accession>W7X7S0</accession>
<dbReference type="GeneID" id="24437305"/>
<dbReference type="Proteomes" id="UP000009168">
    <property type="component" value="Unassembled WGS sequence"/>
</dbReference>
<organism evidence="1 2">
    <name type="scientific">Tetrahymena thermophila (strain SB210)</name>
    <dbReference type="NCBI Taxonomy" id="312017"/>
    <lineage>
        <taxon>Eukaryota</taxon>
        <taxon>Sar</taxon>
        <taxon>Alveolata</taxon>
        <taxon>Ciliophora</taxon>
        <taxon>Intramacronucleata</taxon>
        <taxon>Oligohymenophorea</taxon>
        <taxon>Hymenostomatida</taxon>
        <taxon>Tetrahymenina</taxon>
        <taxon>Tetrahymenidae</taxon>
        <taxon>Tetrahymena</taxon>
    </lineage>
</organism>
<keyword evidence="2" id="KW-1185">Reference proteome</keyword>
<gene>
    <name evidence="1" type="ORF">TTHERM_000105129</name>
</gene>
<proteinExistence type="predicted"/>
<reference evidence="2" key="1">
    <citation type="journal article" date="2006" name="PLoS Biol.">
        <title>Macronuclear genome sequence of the ciliate Tetrahymena thermophila, a model eukaryote.</title>
        <authorList>
            <person name="Eisen J.A."/>
            <person name="Coyne R.S."/>
            <person name="Wu M."/>
            <person name="Wu D."/>
            <person name="Thiagarajan M."/>
            <person name="Wortman J.R."/>
            <person name="Badger J.H."/>
            <person name="Ren Q."/>
            <person name="Amedeo P."/>
            <person name="Jones K.M."/>
            <person name="Tallon L.J."/>
            <person name="Delcher A.L."/>
            <person name="Salzberg S.L."/>
            <person name="Silva J.C."/>
            <person name="Haas B.J."/>
            <person name="Majoros W.H."/>
            <person name="Farzad M."/>
            <person name="Carlton J.M."/>
            <person name="Smith R.K. Jr."/>
            <person name="Garg J."/>
            <person name="Pearlman R.E."/>
            <person name="Karrer K.M."/>
            <person name="Sun L."/>
            <person name="Manning G."/>
            <person name="Elde N.C."/>
            <person name="Turkewitz A.P."/>
            <person name="Asai D.J."/>
            <person name="Wilkes D.E."/>
            <person name="Wang Y."/>
            <person name="Cai H."/>
            <person name="Collins K."/>
            <person name="Stewart B.A."/>
            <person name="Lee S.R."/>
            <person name="Wilamowska K."/>
            <person name="Weinberg Z."/>
            <person name="Ruzzo W.L."/>
            <person name="Wloga D."/>
            <person name="Gaertig J."/>
            <person name="Frankel J."/>
            <person name="Tsao C.-C."/>
            <person name="Gorovsky M.A."/>
            <person name="Keeling P.J."/>
            <person name="Waller R.F."/>
            <person name="Patron N.J."/>
            <person name="Cherry J.M."/>
            <person name="Stover N.A."/>
            <person name="Krieger C.J."/>
            <person name="del Toro C."/>
            <person name="Ryder H.F."/>
            <person name="Williamson S.C."/>
            <person name="Barbeau R.A."/>
            <person name="Hamilton E.P."/>
            <person name="Orias E."/>
        </authorList>
    </citation>
    <scope>NUCLEOTIDE SEQUENCE [LARGE SCALE GENOMIC DNA]</scope>
    <source>
        <strain evidence="2">SB210</strain>
    </source>
</reference>
<evidence type="ECO:0000313" key="1">
    <source>
        <dbReference type="EMBL" id="EWS75415.1"/>
    </source>
</evidence>
<protein>
    <submittedName>
        <fullName evidence="1">Uncharacterized protein</fullName>
    </submittedName>
</protein>
<dbReference type="KEGG" id="tet:TTHERM_000105129"/>